<dbReference type="EMBL" id="VTFY01000002">
    <property type="protein sequence ID" value="MRX81643.1"/>
    <property type="molecule type" value="Genomic_DNA"/>
</dbReference>
<dbReference type="GO" id="GO:0005509">
    <property type="term" value="F:calcium ion binding"/>
    <property type="evidence" value="ECO:0007669"/>
    <property type="project" value="InterPro"/>
</dbReference>
<dbReference type="CDD" id="cd00198">
    <property type="entry name" value="vWFA"/>
    <property type="match status" value="1"/>
</dbReference>
<keyword evidence="6" id="KW-0812">Transmembrane</keyword>
<dbReference type="Gene3D" id="3.40.50.1820">
    <property type="entry name" value="alpha/beta hydrolase"/>
    <property type="match status" value="1"/>
</dbReference>
<dbReference type="Proteomes" id="UP000438093">
    <property type="component" value="Unassembled WGS sequence"/>
</dbReference>
<dbReference type="Pfam" id="PF00092">
    <property type="entry name" value="VWA"/>
    <property type="match status" value="1"/>
</dbReference>
<keyword evidence="4" id="KW-0106">Calcium</keyword>
<proteinExistence type="predicted"/>
<dbReference type="InterPro" id="IPR028974">
    <property type="entry name" value="TSP_type-3_rpt"/>
</dbReference>
<dbReference type="InterPro" id="IPR002035">
    <property type="entry name" value="VWF_A"/>
</dbReference>
<keyword evidence="10" id="KW-1185">Reference proteome</keyword>
<accession>A0A6N7RK11</accession>
<dbReference type="Gene3D" id="3.40.50.410">
    <property type="entry name" value="von Willebrand factor, type A domain"/>
    <property type="match status" value="1"/>
</dbReference>
<protein>
    <submittedName>
        <fullName evidence="9">VWA domain-containing protein</fullName>
    </submittedName>
</protein>
<dbReference type="PANTHER" id="PTHR37467">
    <property type="entry name" value="EXPORTED CALCIUM-BINDING GLYCOPROTEIN-RELATED"/>
    <property type="match status" value="1"/>
</dbReference>
<organism evidence="9 10">
    <name type="scientific">Eggerthella guodeyinii</name>
    <dbReference type="NCBI Taxonomy" id="2690837"/>
    <lineage>
        <taxon>Bacteria</taxon>
        <taxon>Bacillati</taxon>
        <taxon>Actinomycetota</taxon>
        <taxon>Coriobacteriia</taxon>
        <taxon>Eggerthellales</taxon>
        <taxon>Eggerthellaceae</taxon>
        <taxon>Eggerthella</taxon>
    </lineage>
</organism>
<dbReference type="SUPFAM" id="SSF53474">
    <property type="entry name" value="alpha/beta-Hydrolases"/>
    <property type="match status" value="1"/>
</dbReference>
<evidence type="ECO:0000256" key="4">
    <source>
        <dbReference type="ARBA" id="ARBA00022837"/>
    </source>
</evidence>
<evidence type="ECO:0000256" key="6">
    <source>
        <dbReference type="SAM" id="Phobius"/>
    </source>
</evidence>
<feature type="transmembrane region" description="Helical" evidence="6">
    <location>
        <begin position="185"/>
        <end position="204"/>
    </location>
</feature>
<dbReference type="SUPFAM" id="SSF103647">
    <property type="entry name" value="TSP type-3 repeat"/>
    <property type="match status" value="1"/>
</dbReference>
<feature type="domain" description="VWFA" evidence="8">
    <location>
        <begin position="624"/>
        <end position="804"/>
    </location>
</feature>
<dbReference type="Pfam" id="PF18884">
    <property type="entry name" value="TSP3_bac"/>
    <property type="match status" value="4"/>
</dbReference>
<dbReference type="InterPro" id="IPR036465">
    <property type="entry name" value="vWFA_dom_sf"/>
</dbReference>
<evidence type="ECO:0000256" key="3">
    <source>
        <dbReference type="ARBA" id="ARBA00022729"/>
    </source>
</evidence>
<evidence type="ECO:0000259" key="8">
    <source>
        <dbReference type="PROSITE" id="PS50234"/>
    </source>
</evidence>
<dbReference type="InterPro" id="IPR053180">
    <property type="entry name" value="Ca-binding_acidic-repeat"/>
</dbReference>
<dbReference type="AlphaFoldDB" id="A0A6N7RK11"/>
<keyword evidence="3 7" id="KW-0732">Signal</keyword>
<feature type="region of interest" description="Disordered" evidence="5">
    <location>
        <begin position="397"/>
        <end position="459"/>
    </location>
</feature>
<dbReference type="InterPro" id="IPR029058">
    <property type="entry name" value="AB_hydrolase_fold"/>
</dbReference>
<evidence type="ECO:0000256" key="7">
    <source>
        <dbReference type="SAM" id="SignalP"/>
    </source>
</evidence>
<comment type="subcellular location">
    <subcellularLocation>
        <location evidence="1">Secreted</location>
    </subcellularLocation>
</comment>
<evidence type="ECO:0000256" key="5">
    <source>
        <dbReference type="SAM" id="MobiDB-lite"/>
    </source>
</evidence>
<keyword evidence="2" id="KW-0964">Secreted</keyword>
<dbReference type="PANTHER" id="PTHR37467:SF1">
    <property type="entry name" value="EXPORTED CALCIUM-BINDING GLYCOPROTEIN"/>
    <property type="match status" value="1"/>
</dbReference>
<dbReference type="Gene3D" id="4.10.1080.10">
    <property type="entry name" value="TSP type-3 repeat"/>
    <property type="match status" value="1"/>
</dbReference>
<dbReference type="InterPro" id="IPR059100">
    <property type="entry name" value="TSP3_bac"/>
</dbReference>
<keyword evidence="6" id="KW-1133">Transmembrane helix</keyword>
<dbReference type="Pfam" id="PF26363">
    <property type="entry name" value="Phospholipase-like"/>
    <property type="match status" value="1"/>
</dbReference>
<feature type="signal peptide" evidence="7">
    <location>
        <begin position="1"/>
        <end position="28"/>
    </location>
</feature>
<comment type="caution">
    <text evidence="9">The sequence shown here is derived from an EMBL/GenBank/DDBJ whole genome shotgun (WGS) entry which is preliminary data.</text>
</comment>
<reference evidence="10" key="1">
    <citation type="submission" date="2019-08" db="EMBL/GenBank/DDBJ databases">
        <title>Arthrobacter sp. nov., isolated from plateau pika and Tibetan wild ass.</title>
        <authorList>
            <person name="Ge Y."/>
        </authorList>
    </citation>
    <scope>NUCLEOTIDE SEQUENCE [LARGE SCALE GENOMIC DNA]</scope>
    <source>
        <strain evidence="10">HF-4214</strain>
    </source>
</reference>
<feature type="compositionally biased region" description="Acidic residues" evidence="5">
    <location>
        <begin position="406"/>
        <end position="418"/>
    </location>
</feature>
<gene>
    <name evidence="9" type="ORF">GJG86_03930</name>
</gene>
<dbReference type="SUPFAM" id="SSF53300">
    <property type="entry name" value="vWA-like"/>
    <property type="match status" value="1"/>
</dbReference>
<dbReference type="RefSeq" id="WP_154332537.1">
    <property type="nucleotide sequence ID" value="NZ_VTFY01000002.1"/>
</dbReference>
<sequence>MKRTWIPVLLATCALALVLLAPAPSAMASEGTSGDGALGVVVRTDRDEYAEGDRVGLTVVLENSSGADLPGVEASISLPQGIVLDDPAAASVAVGTLAAGEVREVAFEGFVRAGAFPPGEGAVGGEGLSQGTSSAGGGMGSMPHPLAGTGDGGPAGVALLAATASAGVVLLVGRRVGKDRRARQRVFGVLGAVLIGSACLPVLASASPDREEGPAVERTVQASCSVVVGGKAQDVTARASYEGAPALLSIDRSALSQAGDLDLFELAQGSTLEGVLETGGLAVECFTFTVLDDRGNEVDSGDVEFAERWSIQGMGLLKGAHTVEVVCVFANGEAVSDALQLLYAGTDRMDDLSIDREDSDGDGLMNYLETYYSTDPDDPDTDGDGLSDFLEITRLGYDPLSKDTDGDGVADGDEDADADGLTNLEEVRLGTDPVSPDTDLDGLPDGDELHLGTDPLVPDTDGDGALDGWEADRGYDPLNPQGSFAAGETRATDKASVTLEVETSGASVEQAFILPISGTPDGLDLEQTPGFVCGWDFEAPDDCAGASIAFDLDPALFEDPSFDPQVYWYDEESQQLVEQPSAREGALLTFEPSHFSIYLVVDKGSFQTVWDADIKEPGAVAGADLSFVVDVSWSMGVNDPGWLRRDALKTFVSNLGERDRAQLVSFAGRAWENQPLTGDRDALASALDALENNSGHGPDSGTNGKLGLGMALDALAAQGRDDSCKAVFFMTDGDDNGFSGRSYEDLARLAAEHGIAVYTFALGPQVGDEHAETLRELAEATGGKAYVGVDEDLSGVGDLVFDETVDYATDSNGDGISDYHAKLIRDGALRTADGLAPFKGIDLNLDESGSPSDDYDGDGVKNGDEVKVMAYYHPDGQRRVYLKVLSDPTSAYTVSAPDSRTLGILAALCYEDGSAAAAEGRFYRMEEILGKPDVPEGHPLYQQESSEKYYFFNGASVNPEDGEDKHVSLEWKVAETEHEPVGVLGAYYDATVYVRGKDVVLAYRGTSEGPEWINDILGGVWNTNGEESYARNTASRVGTKYAAQGFRLYVTGHSLGGYLAQIGAAELLDAPWAMGRLEGVEYFNGIGLDYALWAGLSPEHAEERAALEGYADRTGALVGHRIYGDPVSLFGTHSGAVRVYWAAQECLDNHKSIGAFHSFNGVSVSALSLLTSSTEPMSAMRIYGLPSEAGTYMWSVHETDSFFYSIG</sequence>
<dbReference type="PROSITE" id="PS50234">
    <property type="entry name" value="VWFA"/>
    <property type="match status" value="1"/>
</dbReference>
<feature type="chain" id="PRO_5027114749" evidence="7">
    <location>
        <begin position="29"/>
        <end position="1207"/>
    </location>
</feature>
<keyword evidence="6" id="KW-0472">Membrane</keyword>
<evidence type="ECO:0000256" key="2">
    <source>
        <dbReference type="ARBA" id="ARBA00022525"/>
    </source>
</evidence>
<evidence type="ECO:0000313" key="10">
    <source>
        <dbReference type="Proteomes" id="UP000438093"/>
    </source>
</evidence>
<evidence type="ECO:0000313" key="9">
    <source>
        <dbReference type="EMBL" id="MRX81643.1"/>
    </source>
</evidence>
<name>A0A6N7RK11_9ACTN</name>
<dbReference type="SMART" id="SM00327">
    <property type="entry name" value="VWA"/>
    <property type="match status" value="1"/>
</dbReference>
<feature type="transmembrane region" description="Helical" evidence="6">
    <location>
        <begin position="152"/>
        <end position="173"/>
    </location>
</feature>
<evidence type="ECO:0000256" key="1">
    <source>
        <dbReference type="ARBA" id="ARBA00004613"/>
    </source>
</evidence>